<name>A0A7I8LCP9_SPIIN</name>
<dbReference type="InterPro" id="IPR013320">
    <property type="entry name" value="ConA-like_dom_sf"/>
</dbReference>
<evidence type="ECO:0000256" key="8">
    <source>
        <dbReference type="ARBA" id="ARBA00022692"/>
    </source>
</evidence>
<evidence type="ECO:0000256" key="7">
    <source>
        <dbReference type="ARBA" id="ARBA00022679"/>
    </source>
</evidence>
<evidence type="ECO:0000256" key="6">
    <source>
        <dbReference type="ARBA" id="ARBA00022527"/>
    </source>
</evidence>
<evidence type="ECO:0000313" key="23">
    <source>
        <dbReference type="Proteomes" id="UP000663760"/>
    </source>
</evidence>
<keyword evidence="5" id="KW-1003">Cell membrane</keyword>
<gene>
    <name evidence="22" type="ORF">SI8410_14018457</name>
</gene>
<evidence type="ECO:0000256" key="14">
    <source>
        <dbReference type="ARBA" id="ARBA00022989"/>
    </source>
</evidence>
<dbReference type="SUPFAM" id="SSF56112">
    <property type="entry name" value="Protein kinase-like (PK-like)"/>
    <property type="match status" value="1"/>
</dbReference>
<feature type="binding site" evidence="17">
    <location>
        <position position="392"/>
    </location>
    <ligand>
        <name>ATP</name>
        <dbReference type="ChEBI" id="CHEBI:30616"/>
    </ligand>
</feature>
<evidence type="ECO:0000256" key="17">
    <source>
        <dbReference type="PROSITE-ProRule" id="PRU10141"/>
    </source>
</evidence>
<evidence type="ECO:0000256" key="1">
    <source>
        <dbReference type="ARBA" id="ARBA00004251"/>
    </source>
</evidence>
<dbReference type="PROSITE" id="PS00307">
    <property type="entry name" value="LECTIN_LEGUME_BETA"/>
    <property type="match status" value="1"/>
</dbReference>
<dbReference type="PROSITE" id="PS00107">
    <property type="entry name" value="PROTEIN_KINASE_ATP"/>
    <property type="match status" value="1"/>
</dbReference>
<evidence type="ECO:0000256" key="2">
    <source>
        <dbReference type="ARBA" id="ARBA00008536"/>
    </source>
</evidence>
<dbReference type="PROSITE" id="PS50011">
    <property type="entry name" value="PROTEIN_KINASE_DOM"/>
    <property type="match status" value="1"/>
</dbReference>
<feature type="chain" id="PRO_5029484584" description="non-specific serine/threonine protein kinase" evidence="20">
    <location>
        <begin position="29"/>
        <end position="669"/>
    </location>
</feature>
<dbReference type="InterPro" id="IPR001220">
    <property type="entry name" value="Legume_lectin_dom"/>
</dbReference>
<evidence type="ECO:0000256" key="5">
    <source>
        <dbReference type="ARBA" id="ARBA00022475"/>
    </source>
</evidence>
<dbReference type="EC" id="2.7.11.1" evidence="4"/>
<dbReference type="Pfam" id="PF00069">
    <property type="entry name" value="Pkinase"/>
    <property type="match status" value="1"/>
</dbReference>
<dbReference type="PANTHER" id="PTHR27007">
    <property type="match status" value="1"/>
</dbReference>
<accession>A0A7I8LCP9</accession>
<dbReference type="InterPro" id="IPR050528">
    <property type="entry name" value="L-type_Lectin-RKs"/>
</dbReference>
<evidence type="ECO:0000256" key="13">
    <source>
        <dbReference type="ARBA" id="ARBA00022840"/>
    </source>
</evidence>
<keyword evidence="15 19" id="KW-0472">Membrane</keyword>
<organism evidence="22 23">
    <name type="scientific">Spirodela intermedia</name>
    <name type="common">Intermediate duckweed</name>
    <dbReference type="NCBI Taxonomy" id="51605"/>
    <lineage>
        <taxon>Eukaryota</taxon>
        <taxon>Viridiplantae</taxon>
        <taxon>Streptophyta</taxon>
        <taxon>Embryophyta</taxon>
        <taxon>Tracheophyta</taxon>
        <taxon>Spermatophyta</taxon>
        <taxon>Magnoliopsida</taxon>
        <taxon>Liliopsida</taxon>
        <taxon>Araceae</taxon>
        <taxon>Lemnoideae</taxon>
        <taxon>Spirodela</taxon>
    </lineage>
</organism>
<evidence type="ECO:0000256" key="19">
    <source>
        <dbReference type="SAM" id="Phobius"/>
    </source>
</evidence>
<proteinExistence type="inferred from homology"/>
<keyword evidence="13 17" id="KW-0067">ATP-binding</keyword>
<dbReference type="GO" id="GO:0030246">
    <property type="term" value="F:carbohydrate binding"/>
    <property type="evidence" value="ECO:0007669"/>
    <property type="project" value="UniProtKB-KW"/>
</dbReference>
<dbReference type="CDD" id="cd06899">
    <property type="entry name" value="lectin_legume_LecRK_Arcelin_ConA"/>
    <property type="match status" value="1"/>
</dbReference>
<protein>
    <recommendedName>
        <fullName evidence="4">non-specific serine/threonine protein kinase</fullName>
        <ecNumber evidence="4">2.7.11.1</ecNumber>
    </recommendedName>
</protein>
<keyword evidence="12" id="KW-0418">Kinase</keyword>
<sequence length="669" mass="72671">MESLARTSNLLFSLLVLLLSWPWLPTAAENVNLDFQSFSIRSLTLLGDAYLRNGSVGLTREAGVPSSGAGAVLCNVPIRFHDPATNSSASFSTRFSFSITNTDPGTSGDGLTFFLSPENQTLGAAGESLGLFNASQPSPADSSIVAVEFDTFMNAGIGDPSSNHVGLDIGGARSVQAADLAALGIDLKSGGAITAWVEFLSGEKTFSVWVSSSGDRPAAPVFSTAAFDLSVIFQEFMYVGFSASTEGSTEVHAILDWSFRTFGLPEGNLSSPAANSSSDGSPGGVIPAMPISSPERRSSHRKLSLALVIAGPVVFFCLVFSLVAWVSLMKLIRLRKRERFTPELLKGPRNISYRELSAATGGFHRSRIVGNGSFGCVYRATDPSSGMAYAVKRSSHSRQGKSEFMAELTIIARLRHKNLVQLVGWCAEKDELLLVYEFMPNGSLDKVLHETRRPSETLDWARRVRITRGVVSVLIYLHQECEQQVIHRDIKTSNIMLDAHFNARLGDFGLARLMDHDKSPDCTLTAGTMGYLAPEYVQYGKATEKTDVFSFGVVLLEICSGRRPIEKLAVDSGDMVNLVDWVWNLYSNNKLLEAADPSLKGEFDGDEMVRLLLVGLSCVNPNSGERPSMRRVLRILNGEAELLLVPRMKPLPVFSHSLPPLSLQDIVSD</sequence>
<dbReference type="EMBL" id="LR746277">
    <property type="protein sequence ID" value="CAA7407779.1"/>
    <property type="molecule type" value="Genomic_DNA"/>
</dbReference>
<dbReference type="Gene3D" id="2.60.120.200">
    <property type="match status" value="1"/>
</dbReference>
<reference evidence="22" key="1">
    <citation type="submission" date="2020-02" db="EMBL/GenBank/DDBJ databases">
        <authorList>
            <person name="Scholz U."/>
            <person name="Mascher M."/>
            <person name="Fiebig A."/>
        </authorList>
    </citation>
    <scope>NUCLEOTIDE SEQUENCE</scope>
</reference>
<evidence type="ECO:0000256" key="4">
    <source>
        <dbReference type="ARBA" id="ARBA00012513"/>
    </source>
</evidence>
<feature type="region of interest" description="Disordered" evidence="18">
    <location>
        <begin position="270"/>
        <end position="291"/>
    </location>
</feature>
<evidence type="ECO:0000256" key="15">
    <source>
        <dbReference type="ARBA" id="ARBA00023136"/>
    </source>
</evidence>
<dbReference type="InterPro" id="IPR011009">
    <property type="entry name" value="Kinase-like_dom_sf"/>
</dbReference>
<evidence type="ECO:0000256" key="20">
    <source>
        <dbReference type="SAM" id="SignalP"/>
    </source>
</evidence>
<evidence type="ECO:0000256" key="10">
    <source>
        <dbReference type="ARBA" id="ARBA00022734"/>
    </source>
</evidence>
<feature type="transmembrane region" description="Helical" evidence="19">
    <location>
        <begin position="303"/>
        <end position="328"/>
    </location>
</feature>
<keyword evidence="9 20" id="KW-0732">Signal</keyword>
<dbReference type="InterPro" id="IPR008271">
    <property type="entry name" value="Ser/Thr_kinase_AS"/>
</dbReference>
<dbReference type="InterPro" id="IPR019825">
    <property type="entry name" value="Lectin_legB_Mn/Ca_BS"/>
</dbReference>
<comment type="subcellular location">
    <subcellularLocation>
        <location evidence="1">Cell membrane</location>
        <topology evidence="1">Single-pass type I membrane protein</topology>
    </subcellularLocation>
</comment>
<evidence type="ECO:0000256" key="9">
    <source>
        <dbReference type="ARBA" id="ARBA00022729"/>
    </source>
</evidence>
<dbReference type="InterPro" id="IPR000719">
    <property type="entry name" value="Prot_kinase_dom"/>
</dbReference>
<feature type="signal peptide" evidence="20">
    <location>
        <begin position="1"/>
        <end position="28"/>
    </location>
</feature>
<evidence type="ECO:0000256" key="16">
    <source>
        <dbReference type="ARBA" id="ARBA00023180"/>
    </source>
</evidence>
<dbReference type="FunFam" id="1.10.510.10:FF:000342">
    <property type="entry name" value="L-type lectin-domain containing receptor kinase VIII.1"/>
    <property type="match status" value="1"/>
</dbReference>
<evidence type="ECO:0000256" key="12">
    <source>
        <dbReference type="ARBA" id="ARBA00022777"/>
    </source>
</evidence>
<dbReference type="GO" id="GO:0005524">
    <property type="term" value="F:ATP binding"/>
    <property type="evidence" value="ECO:0007669"/>
    <property type="project" value="UniProtKB-UniRule"/>
</dbReference>
<dbReference type="PROSITE" id="PS00108">
    <property type="entry name" value="PROTEIN_KINASE_ST"/>
    <property type="match status" value="1"/>
</dbReference>
<keyword evidence="6" id="KW-0723">Serine/threonine-protein kinase</keyword>
<dbReference type="CDD" id="cd14066">
    <property type="entry name" value="STKc_IRAK"/>
    <property type="match status" value="1"/>
</dbReference>
<dbReference type="Gene3D" id="1.10.510.10">
    <property type="entry name" value="Transferase(Phosphotransferase) domain 1"/>
    <property type="match status" value="1"/>
</dbReference>
<keyword evidence="10" id="KW-0430">Lectin</keyword>
<dbReference type="AlphaFoldDB" id="A0A7I8LCP9"/>
<dbReference type="Proteomes" id="UP000663760">
    <property type="component" value="Chromosome 14"/>
</dbReference>
<dbReference type="SUPFAM" id="SSF49899">
    <property type="entry name" value="Concanavalin A-like lectins/glucanases"/>
    <property type="match status" value="1"/>
</dbReference>
<dbReference type="OrthoDB" id="2019747at2759"/>
<dbReference type="InterPro" id="IPR017441">
    <property type="entry name" value="Protein_kinase_ATP_BS"/>
</dbReference>
<dbReference type="SMART" id="SM00220">
    <property type="entry name" value="S_TKc"/>
    <property type="match status" value="1"/>
</dbReference>
<dbReference type="Pfam" id="PF00139">
    <property type="entry name" value="Lectin_legB"/>
    <property type="match status" value="1"/>
</dbReference>
<feature type="compositionally biased region" description="Low complexity" evidence="18">
    <location>
        <begin position="270"/>
        <end position="280"/>
    </location>
</feature>
<dbReference type="GO" id="GO:0004674">
    <property type="term" value="F:protein serine/threonine kinase activity"/>
    <property type="evidence" value="ECO:0007669"/>
    <property type="project" value="UniProtKB-KW"/>
</dbReference>
<evidence type="ECO:0000313" key="22">
    <source>
        <dbReference type="EMBL" id="CAA7407779.1"/>
    </source>
</evidence>
<evidence type="ECO:0000256" key="3">
    <source>
        <dbReference type="ARBA" id="ARBA00010217"/>
    </source>
</evidence>
<keyword evidence="7" id="KW-0808">Transferase</keyword>
<keyword evidence="11 17" id="KW-0547">Nucleotide-binding</keyword>
<dbReference type="Gene3D" id="3.30.200.20">
    <property type="entry name" value="Phosphorylase Kinase, domain 1"/>
    <property type="match status" value="1"/>
</dbReference>
<dbReference type="GO" id="GO:0005886">
    <property type="term" value="C:plasma membrane"/>
    <property type="evidence" value="ECO:0007669"/>
    <property type="project" value="UniProtKB-SubCell"/>
</dbReference>
<evidence type="ECO:0000256" key="11">
    <source>
        <dbReference type="ARBA" id="ARBA00022741"/>
    </source>
</evidence>
<evidence type="ECO:0000259" key="21">
    <source>
        <dbReference type="PROSITE" id="PS50011"/>
    </source>
</evidence>
<keyword evidence="16" id="KW-0325">Glycoprotein</keyword>
<keyword evidence="8 19" id="KW-0812">Transmembrane</keyword>
<feature type="domain" description="Protein kinase" evidence="21">
    <location>
        <begin position="363"/>
        <end position="643"/>
    </location>
</feature>
<keyword evidence="23" id="KW-1185">Reference proteome</keyword>
<comment type="similarity">
    <text evidence="3">In the C-terminal section; belongs to the protein kinase superfamily. Ser/Thr protein kinase family.</text>
</comment>
<comment type="similarity">
    <text evidence="2">In the N-terminal section; belongs to the leguminous lectin family.</text>
</comment>
<evidence type="ECO:0000256" key="18">
    <source>
        <dbReference type="SAM" id="MobiDB-lite"/>
    </source>
</evidence>
<keyword evidence="14 19" id="KW-1133">Transmembrane helix</keyword>